<evidence type="ECO:0000256" key="1">
    <source>
        <dbReference type="ARBA" id="ARBA00023002"/>
    </source>
</evidence>
<keyword evidence="1" id="KW-0560">Oxidoreductase</keyword>
<dbReference type="GO" id="GO:0009055">
    <property type="term" value="F:electron transfer activity"/>
    <property type="evidence" value="ECO:0007669"/>
    <property type="project" value="TreeGrafter"/>
</dbReference>
<dbReference type="GO" id="GO:0010181">
    <property type="term" value="F:FMN binding"/>
    <property type="evidence" value="ECO:0007669"/>
    <property type="project" value="TreeGrafter"/>
</dbReference>
<reference evidence="3 4" key="1">
    <citation type="submission" date="2019-07" db="EMBL/GenBank/DDBJ databases">
        <title>Insights of Desulfuromonas acetexigens electromicrobiology.</title>
        <authorList>
            <person name="Katuri K."/>
            <person name="Sapireddy V."/>
            <person name="Shaw D.R."/>
            <person name="Saikaly P."/>
        </authorList>
    </citation>
    <scope>NUCLEOTIDE SEQUENCE [LARGE SCALE GENOMIC DNA]</scope>
    <source>
        <strain evidence="3 4">2873</strain>
    </source>
</reference>
<dbReference type="EMBL" id="VJVV01000001">
    <property type="protein sequence ID" value="TRO83728.1"/>
    <property type="molecule type" value="Genomic_DNA"/>
</dbReference>
<dbReference type="InterPro" id="IPR046980">
    <property type="entry name" value="KefG/KefF"/>
</dbReference>
<dbReference type="GO" id="GO:0003955">
    <property type="term" value="F:NAD(P)H dehydrogenase (quinone) activity"/>
    <property type="evidence" value="ECO:0007669"/>
    <property type="project" value="TreeGrafter"/>
</dbReference>
<proteinExistence type="predicted"/>
<evidence type="ECO:0000313" key="4">
    <source>
        <dbReference type="Proteomes" id="UP000317155"/>
    </source>
</evidence>
<evidence type="ECO:0000259" key="2">
    <source>
        <dbReference type="Pfam" id="PF02525"/>
    </source>
</evidence>
<dbReference type="PANTHER" id="PTHR47307">
    <property type="entry name" value="GLUTATHIONE-REGULATED POTASSIUM-EFFLUX SYSTEM ANCILLARY PROTEIN KEFG"/>
    <property type="match status" value="1"/>
</dbReference>
<sequence>MKKILILFAHPRYEKSRANRALLRGLTGLENVTVHDLYEEYPQFDIDVPREQKLLRAHDIIVWHYPLYLYGPPAIIKQWMDLVLEHGWAHGEGGNHLAGKAVFNVITSGGTRTSFSHDGFNRYPLEELLRPLEQATRLCRMLWLPPFAVQGTYRLSDALLADYAGRYRRLLTALAETYDFEGIKKVELLNDWVADLIRKEQP</sequence>
<dbReference type="InterPro" id="IPR029039">
    <property type="entry name" value="Flavoprotein-like_sf"/>
</dbReference>
<protein>
    <submittedName>
        <fullName evidence="3">NAD(P)H oxidoreductase</fullName>
    </submittedName>
</protein>
<dbReference type="AlphaFoldDB" id="A0A550JKI7"/>
<organism evidence="3 4">
    <name type="scientific">Trichloromonas acetexigens</name>
    <dbReference type="NCBI Taxonomy" id="38815"/>
    <lineage>
        <taxon>Bacteria</taxon>
        <taxon>Pseudomonadati</taxon>
        <taxon>Thermodesulfobacteriota</taxon>
        <taxon>Desulfuromonadia</taxon>
        <taxon>Desulfuromonadales</taxon>
        <taxon>Trichloromonadaceae</taxon>
        <taxon>Trichloromonas</taxon>
    </lineage>
</organism>
<dbReference type="SUPFAM" id="SSF52218">
    <property type="entry name" value="Flavoproteins"/>
    <property type="match status" value="1"/>
</dbReference>
<evidence type="ECO:0000313" key="3">
    <source>
        <dbReference type="EMBL" id="TRO83728.1"/>
    </source>
</evidence>
<keyword evidence="4" id="KW-1185">Reference proteome</keyword>
<dbReference type="Proteomes" id="UP000317155">
    <property type="component" value="Unassembled WGS sequence"/>
</dbReference>
<dbReference type="Pfam" id="PF02525">
    <property type="entry name" value="Flavodoxin_2"/>
    <property type="match status" value="1"/>
</dbReference>
<dbReference type="OrthoDB" id="9798454at2"/>
<gene>
    <name evidence="3" type="ORF">FL622_00660</name>
</gene>
<dbReference type="RefSeq" id="WP_092052370.1">
    <property type="nucleotide sequence ID" value="NZ_FOJJ01000001.1"/>
</dbReference>
<dbReference type="Gene3D" id="3.40.50.360">
    <property type="match status" value="1"/>
</dbReference>
<name>A0A550JKI7_9BACT</name>
<dbReference type="PANTHER" id="PTHR47307:SF1">
    <property type="entry name" value="GLUTATHIONE-REGULATED POTASSIUM-EFFLUX SYSTEM ANCILLARY PROTEIN KEFG"/>
    <property type="match status" value="1"/>
</dbReference>
<dbReference type="InterPro" id="IPR003680">
    <property type="entry name" value="Flavodoxin_fold"/>
</dbReference>
<accession>A0A550JKI7</accession>
<feature type="domain" description="Flavodoxin-like fold" evidence="2">
    <location>
        <begin position="2"/>
        <end position="169"/>
    </location>
</feature>
<comment type="caution">
    <text evidence="3">The sequence shown here is derived from an EMBL/GenBank/DDBJ whole genome shotgun (WGS) entry which is preliminary data.</text>
</comment>